<accession>A0A916TZA5</accession>
<evidence type="ECO:0000313" key="2">
    <source>
        <dbReference type="Proteomes" id="UP000637002"/>
    </source>
</evidence>
<keyword evidence="2" id="KW-1185">Reference proteome</keyword>
<dbReference type="Proteomes" id="UP000637002">
    <property type="component" value="Unassembled WGS sequence"/>
</dbReference>
<gene>
    <name evidence="1" type="ORF">GCM10010994_09330</name>
</gene>
<organism evidence="1 2">
    <name type="scientific">Chelatococcus reniformis</name>
    <dbReference type="NCBI Taxonomy" id="1494448"/>
    <lineage>
        <taxon>Bacteria</taxon>
        <taxon>Pseudomonadati</taxon>
        <taxon>Pseudomonadota</taxon>
        <taxon>Alphaproteobacteria</taxon>
        <taxon>Hyphomicrobiales</taxon>
        <taxon>Chelatococcaceae</taxon>
        <taxon>Chelatococcus</taxon>
    </lineage>
</organism>
<name>A0A916TZA5_9HYPH</name>
<dbReference type="AlphaFoldDB" id="A0A916TZA5"/>
<sequence>MRHAAAPIGTSPRRSRRWPRGVNAEDFVLTEEELAWLMQPVLDKAA</sequence>
<proteinExistence type="predicted"/>
<reference evidence="1" key="2">
    <citation type="submission" date="2020-09" db="EMBL/GenBank/DDBJ databases">
        <authorList>
            <person name="Sun Q."/>
            <person name="Zhou Y."/>
        </authorList>
    </citation>
    <scope>NUCLEOTIDE SEQUENCE</scope>
    <source>
        <strain evidence="1">CGMCC 1.12919</strain>
    </source>
</reference>
<reference evidence="1" key="1">
    <citation type="journal article" date="2014" name="Int. J. Syst. Evol. Microbiol.">
        <title>Complete genome sequence of Corynebacterium casei LMG S-19264T (=DSM 44701T), isolated from a smear-ripened cheese.</title>
        <authorList>
            <consortium name="US DOE Joint Genome Institute (JGI-PGF)"/>
            <person name="Walter F."/>
            <person name="Albersmeier A."/>
            <person name="Kalinowski J."/>
            <person name="Ruckert C."/>
        </authorList>
    </citation>
    <scope>NUCLEOTIDE SEQUENCE</scope>
    <source>
        <strain evidence="1">CGMCC 1.12919</strain>
    </source>
</reference>
<protein>
    <submittedName>
        <fullName evidence="1">Uncharacterized protein</fullName>
    </submittedName>
</protein>
<dbReference type="EMBL" id="BMGG01000001">
    <property type="protein sequence ID" value="GGC52336.1"/>
    <property type="molecule type" value="Genomic_DNA"/>
</dbReference>
<comment type="caution">
    <text evidence="1">The sequence shown here is derived from an EMBL/GenBank/DDBJ whole genome shotgun (WGS) entry which is preliminary data.</text>
</comment>
<evidence type="ECO:0000313" key="1">
    <source>
        <dbReference type="EMBL" id="GGC52336.1"/>
    </source>
</evidence>